<dbReference type="KEGG" id="cpb:Cphamn1_0562"/>
<evidence type="ECO:0000313" key="3">
    <source>
        <dbReference type="EMBL" id="ACE03523.1"/>
    </source>
</evidence>
<dbReference type="PANTHER" id="PTHR38030:SF2">
    <property type="entry name" value="PROTOPORPHYRINOGEN IX DEHYDROGENASE [QUINONE]"/>
    <property type="match status" value="1"/>
</dbReference>
<feature type="domain" description="Flavodoxin-like" evidence="2">
    <location>
        <begin position="20"/>
        <end position="162"/>
    </location>
</feature>
<dbReference type="SUPFAM" id="SSF52218">
    <property type="entry name" value="Flavoproteins"/>
    <property type="match status" value="1"/>
</dbReference>
<dbReference type="PROSITE" id="PS00201">
    <property type="entry name" value="FLAVODOXIN"/>
    <property type="match status" value="1"/>
</dbReference>
<evidence type="ECO:0000256" key="1">
    <source>
        <dbReference type="ARBA" id="ARBA00001917"/>
    </source>
</evidence>
<protein>
    <recommendedName>
        <fullName evidence="2">Flavodoxin-like domain-containing protein</fullName>
    </recommendedName>
</protein>
<dbReference type="GO" id="GO:0010181">
    <property type="term" value="F:FMN binding"/>
    <property type="evidence" value="ECO:0007669"/>
    <property type="project" value="InterPro"/>
</dbReference>
<reference evidence="3" key="1">
    <citation type="submission" date="2008-06" db="EMBL/GenBank/DDBJ databases">
        <title>Complete sequence of Chlorobium phaeobacteroides BS1.</title>
        <authorList>
            <consortium name="US DOE Joint Genome Institute"/>
            <person name="Lucas S."/>
            <person name="Copeland A."/>
            <person name="Lapidus A."/>
            <person name="Glavina del Rio T."/>
            <person name="Dalin E."/>
            <person name="Tice H."/>
            <person name="Bruce D."/>
            <person name="Goodwin L."/>
            <person name="Pitluck S."/>
            <person name="Schmutz J."/>
            <person name="Larimer F."/>
            <person name="Land M."/>
            <person name="Hauser L."/>
            <person name="Kyrpides N."/>
            <person name="Ovchinnikova G."/>
            <person name="Li T."/>
            <person name="Liu Z."/>
            <person name="Zhao F."/>
            <person name="Overmann J."/>
            <person name="Bryant D.A."/>
            <person name="Richardson P."/>
        </authorList>
    </citation>
    <scope>NUCLEOTIDE SEQUENCE [LARGE SCALE GENOMIC DNA]</scope>
    <source>
        <strain evidence="3">BS1</strain>
    </source>
</reference>
<dbReference type="AlphaFoldDB" id="B3EMP5"/>
<dbReference type="STRING" id="331678.Cphamn1_0562"/>
<dbReference type="GO" id="GO:0070819">
    <property type="term" value="F:menaquinone-dependent protoporphyrinogen oxidase activity"/>
    <property type="evidence" value="ECO:0007669"/>
    <property type="project" value="TreeGrafter"/>
</dbReference>
<dbReference type="Pfam" id="PF12724">
    <property type="entry name" value="Flavodoxin_5"/>
    <property type="match status" value="1"/>
</dbReference>
<name>B3EMP5_CHLPB</name>
<dbReference type="InterPro" id="IPR026816">
    <property type="entry name" value="Flavodoxin_dom"/>
</dbReference>
<sequence>MALFFGCDIARLGEGQKKKTALIYATRYGATKETATWIQEGMQGPVDLLDIETISFSDVTARYDHFIIGSGVWIGGVHKKIIEFLESRKKELSGRVLATFVVCGTDGSTESGRKRIDGYFTPLYACLDKKPLLSRYFGGRVIVENLTDEDRQALTVFYKTYLRAELRSWDRTDPEKAALFGGEVKRRLGEKMSVSESTNTLVSRV</sequence>
<dbReference type="InterPro" id="IPR052200">
    <property type="entry name" value="Protoporphyrinogen_IX_DH"/>
</dbReference>
<dbReference type="EMBL" id="CP001101">
    <property type="protein sequence ID" value="ACE03523.1"/>
    <property type="molecule type" value="Genomic_DNA"/>
</dbReference>
<dbReference type="Gene3D" id="3.40.50.360">
    <property type="match status" value="1"/>
</dbReference>
<dbReference type="InterPro" id="IPR001226">
    <property type="entry name" value="Flavodoxin_CS"/>
</dbReference>
<dbReference type="InterPro" id="IPR008254">
    <property type="entry name" value="Flavodoxin/NO_synth"/>
</dbReference>
<proteinExistence type="predicted"/>
<dbReference type="PROSITE" id="PS50902">
    <property type="entry name" value="FLAVODOXIN_LIKE"/>
    <property type="match status" value="1"/>
</dbReference>
<dbReference type="InterPro" id="IPR029039">
    <property type="entry name" value="Flavoprotein-like_sf"/>
</dbReference>
<dbReference type="PANTHER" id="PTHR38030">
    <property type="entry name" value="PROTOPORPHYRINOGEN IX DEHYDROGENASE [MENAQUINONE]"/>
    <property type="match status" value="1"/>
</dbReference>
<dbReference type="HOGENOM" id="CLU_102162_0_0_10"/>
<accession>B3EMP5</accession>
<dbReference type="GO" id="GO:0009055">
    <property type="term" value="F:electron transfer activity"/>
    <property type="evidence" value="ECO:0007669"/>
    <property type="project" value="InterPro"/>
</dbReference>
<dbReference type="GO" id="GO:0006783">
    <property type="term" value="P:heme biosynthetic process"/>
    <property type="evidence" value="ECO:0007669"/>
    <property type="project" value="TreeGrafter"/>
</dbReference>
<organism evidence="3">
    <name type="scientific">Chlorobium phaeobacteroides (strain BS1)</name>
    <dbReference type="NCBI Taxonomy" id="331678"/>
    <lineage>
        <taxon>Bacteria</taxon>
        <taxon>Pseudomonadati</taxon>
        <taxon>Chlorobiota</taxon>
        <taxon>Chlorobiia</taxon>
        <taxon>Chlorobiales</taxon>
        <taxon>Chlorobiaceae</taxon>
        <taxon>Chlorobium/Pelodictyon group</taxon>
        <taxon>Chlorobium</taxon>
    </lineage>
</organism>
<gene>
    <name evidence="3" type="ordered locus">Cphamn1_0562</name>
</gene>
<comment type="cofactor">
    <cofactor evidence="1">
        <name>FMN</name>
        <dbReference type="ChEBI" id="CHEBI:58210"/>
    </cofactor>
</comment>
<evidence type="ECO:0000259" key="2">
    <source>
        <dbReference type="PROSITE" id="PS50902"/>
    </source>
</evidence>